<gene>
    <name evidence="3" type="ORF">OJ962_03895</name>
</gene>
<accession>A0ABT4RE25</accession>
<evidence type="ECO:0008006" key="5">
    <source>
        <dbReference type="Google" id="ProtNLM"/>
    </source>
</evidence>
<comment type="caution">
    <text evidence="3">The sequence shown here is derived from an EMBL/GenBank/DDBJ whole genome shotgun (WGS) entry which is preliminary data.</text>
</comment>
<dbReference type="RefSeq" id="WP_202952232.1">
    <property type="nucleotide sequence ID" value="NZ_JAPCID010000005.1"/>
</dbReference>
<organism evidence="3 4">
    <name type="scientific">Solirubrobacter deserti</name>
    <dbReference type="NCBI Taxonomy" id="2282478"/>
    <lineage>
        <taxon>Bacteria</taxon>
        <taxon>Bacillati</taxon>
        <taxon>Actinomycetota</taxon>
        <taxon>Thermoleophilia</taxon>
        <taxon>Solirubrobacterales</taxon>
        <taxon>Solirubrobacteraceae</taxon>
        <taxon>Solirubrobacter</taxon>
    </lineage>
</organism>
<feature type="region of interest" description="Disordered" evidence="1">
    <location>
        <begin position="283"/>
        <end position="319"/>
    </location>
</feature>
<feature type="chain" id="PRO_5045249827" description="WD40 repeat protein" evidence="2">
    <location>
        <begin position="22"/>
        <end position="399"/>
    </location>
</feature>
<dbReference type="Gene3D" id="2.120.10.30">
    <property type="entry name" value="TolB, C-terminal domain"/>
    <property type="match status" value="1"/>
</dbReference>
<proteinExistence type="predicted"/>
<evidence type="ECO:0000313" key="4">
    <source>
        <dbReference type="Proteomes" id="UP001147700"/>
    </source>
</evidence>
<feature type="signal peptide" evidence="2">
    <location>
        <begin position="1"/>
        <end position="21"/>
    </location>
</feature>
<feature type="compositionally biased region" description="Pro residues" evidence="1">
    <location>
        <begin position="292"/>
        <end position="310"/>
    </location>
</feature>
<keyword evidence="4" id="KW-1185">Reference proteome</keyword>
<evidence type="ECO:0000313" key="3">
    <source>
        <dbReference type="EMBL" id="MDA0136626.1"/>
    </source>
</evidence>
<dbReference type="EMBL" id="JAPCID010000005">
    <property type="protein sequence ID" value="MDA0136626.1"/>
    <property type="molecule type" value="Genomic_DNA"/>
</dbReference>
<name>A0ABT4RE25_9ACTN</name>
<protein>
    <recommendedName>
        <fullName evidence="5">WD40 repeat protein</fullName>
    </recommendedName>
</protein>
<keyword evidence="2" id="KW-0732">Signal</keyword>
<sequence length="399" mass="42497">MRYLPIAVLLAGLAIPATAQADSISFIKGNDVWLAEPDGSNARQVTHYGTYKAASQGDDGTLVAISGSHMYRIDRTTGEQLNSINMPLGPGWFGPWEPAVSPDGTKVAYEIRDFNGYPAVAYSNTDGSIQSRPLHTGWTWPAWIDNEWLLHSEKPNALAKDTIVRKVGSPNNDGTVWFTHPGRTPLADVDIKGNLFAGITDEQLLTVFRFTGQPGTGAVEGCFQYEQPNGKFTGPAFSPDARSLVWGEGDGIWRGEMPDLSGACVAPPNGRLIIPGAYNPDWSPAPVGSGPAPQPPAPQPPAPPAPPAPAPNDAKPLTISTPKQSLKTALKKGLTVKLANATTKTKVTAIYKKKTVASGTGTGTVKLTFTRKAARDLKRKKRVTLTLKAGAVTQTITLK</sequence>
<reference evidence="3" key="1">
    <citation type="submission" date="2022-10" db="EMBL/GenBank/DDBJ databases">
        <title>The WGS of Solirubrobacter sp. CPCC 204708.</title>
        <authorList>
            <person name="Jiang Z."/>
        </authorList>
    </citation>
    <scope>NUCLEOTIDE SEQUENCE</scope>
    <source>
        <strain evidence="3">CPCC 204708</strain>
    </source>
</reference>
<evidence type="ECO:0000256" key="1">
    <source>
        <dbReference type="SAM" id="MobiDB-lite"/>
    </source>
</evidence>
<dbReference type="Proteomes" id="UP001147700">
    <property type="component" value="Unassembled WGS sequence"/>
</dbReference>
<dbReference type="SUPFAM" id="SSF69304">
    <property type="entry name" value="Tricorn protease N-terminal domain"/>
    <property type="match status" value="1"/>
</dbReference>
<dbReference type="InterPro" id="IPR011042">
    <property type="entry name" value="6-blade_b-propeller_TolB-like"/>
</dbReference>
<evidence type="ECO:0000256" key="2">
    <source>
        <dbReference type="SAM" id="SignalP"/>
    </source>
</evidence>